<dbReference type="EMBL" id="SKFG01000002">
    <property type="protein sequence ID" value="TCZ79906.1"/>
    <property type="molecule type" value="Genomic_DNA"/>
</dbReference>
<sequence>MKKKFSMILLALLLFVSMMPAAMARTLTFWDVNENHWAYDAINDMAQRGIISGYSDGSFRPNDPVTRAEFAKIMIAAAGVKLTNPDNLKQTFEDVNRNHWAFPYVELAKPYLTGYQNGNIYTYKPNDNAVREDIAVALVRLLKYDTTKTADLSLLNNFKDRDDISPNLRPFIATAVKNNLISGYNDQTFRPQATLTRAEAASLIYRTKFDDEVKIVFPPDTTTPPEPKTYTITDNFKDSKLTNWDLNNATGTWKRDDGSMTASSNDKDLNHYLLPLKWDKFLNAKLYDFEINVKPDGTNGYGGLYFNGDNNGADVVFVTQDSVELRHMTKATKSSTSLIKSIDFKSIDYKLKADNKIRVVIIGKALYLYINNKEIYKNTNYNITGSNLGLYINRAASDNIKKQATWLEDFSFKYTK</sequence>
<proteinExistence type="predicted"/>
<feature type="domain" description="SLH" evidence="2">
    <location>
        <begin position="155"/>
        <end position="218"/>
    </location>
</feature>
<feature type="signal peptide" evidence="1">
    <location>
        <begin position="1"/>
        <end position="24"/>
    </location>
</feature>
<dbReference type="AlphaFoldDB" id="A0A4R4EID5"/>
<accession>A0A4R4EID5</accession>
<feature type="domain" description="SLH" evidence="2">
    <location>
        <begin position="25"/>
        <end position="88"/>
    </location>
</feature>
<evidence type="ECO:0000256" key="1">
    <source>
        <dbReference type="SAM" id="SignalP"/>
    </source>
</evidence>
<evidence type="ECO:0000259" key="2">
    <source>
        <dbReference type="PROSITE" id="PS51272"/>
    </source>
</evidence>
<dbReference type="InterPro" id="IPR051465">
    <property type="entry name" value="Cell_Envelope_Struct_Comp"/>
</dbReference>
<comment type="caution">
    <text evidence="3">The sequence shown here is derived from an EMBL/GenBank/DDBJ whole genome shotgun (WGS) entry which is preliminary data.</text>
</comment>
<evidence type="ECO:0000313" key="4">
    <source>
        <dbReference type="Proteomes" id="UP000295418"/>
    </source>
</evidence>
<dbReference type="OrthoDB" id="5845122at2"/>
<dbReference type="Pfam" id="PF00395">
    <property type="entry name" value="SLH"/>
    <property type="match status" value="2"/>
</dbReference>
<keyword evidence="1" id="KW-0732">Signal</keyword>
<dbReference type="PANTHER" id="PTHR43308">
    <property type="entry name" value="OUTER MEMBRANE PROTEIN ALPHA-RELATED"/>
    <property type="match status" value="1"/>
</dbReference>
<keyword evidence="4" id="KW-1185">Reference proteome</keyword>
<dbReference type="PROSITE" id="PS51272">
    <property type="entry name" value="SLH"/>
    <property type="match status" value="3"/>
</dbReference>
<organism evidence="3 4">
    <name type="scientific">Paenibacillus albiflavus</name>
    <dbReference type="NCBI Taxonomy" id="2545760"/>
    <lineage>
        <taxon>Bacteria</taxon>
        <taxon>Bacillati</taxon>
        <taxon>Bacillota</taxon>
        <taxon>Bacilli</taxon>
        <taxon>Bacillales</taxon>
        <taxon>Paenibacillaceae</taxon>
        <taxon>Paenibacillus</taxon>
    </lineage>
</organism>
<dbReference type="Gene3D" id="2.60.120.560">
    <property type="entry name" value="Exo-inulinase, domain 1"/>
    <property type="match status" value="1"/>
</dbReference>
<dbReference type="RefSeq" id="WP_132416551.1">
    <property type="nucleotide sequence ID" value="NZ_SKFG01000002.1"/>
</dbReference>
<dbReference type="Proteomes" id="UP000295418">
    <property type="component" value="Unassembled WGS sequence"/>
</dbReference>
<evidence type="ECO:0000313" key="3">
    <source>
        <dbReference type="EMBL" id="TCZ79906.1"/>
    </source>
</evidence>
<gene>
    <name evidence="3" type="ORF">E0485_03290</name>
</gene>
<name>A0A4R4EID5_9BACL</name>
<reference evidence="3 4" key="1">
    <citation type="submission" date="2019-03" db="EMBL/GenBank/DDBJ databases">
        <authorList>
            <person name="Kim M.K.M."/>
        </authorList>
    </citation>
    <scope>NUCLEOTIDE SEQUENCE [LARGE SCALE GENOMIC DNA]</scope>
    <source>
        <strain evidence="3 4">18JY21-1</strain>
    </source>
</reference>
<feature type="domain" description="SLH" evidence="2">
    <location>
        <begin position="89"/>
        <end position="152"/>
    </location>
</feature>
<dbReference type="InterPro" id="IPR001119">
    <property type="entry name" value="SLH_dom"/>
</dbReference>
<protein>
    <submittedName>
        <fullName evidence="3">S-layer homology domain-containing protein</fullName>
    </submittedName>
</protein>
<feature type="chain" id="PRO_5020232595" evidence="1">
    <location>
        <begin position="25"/>
        <end position="416"/>
    </location>
</feature>